<evidence type="ECO:0000313" key="2">
    <source>
        <dbReference type="Proteomes" id="UP001144204"/>
    </source>
</evidence>
<comment type="caution">
    <text evidence="1">The sequence shown here is derived from an EMBL/GenBank/DDBJ whole genome shotgun (WGS) entry which is preliminary data.</text>
</comment>
<keyword evidence="2" id="KW-1185">Reference proteome</keyword>
<organism evidence="1 2">
    <name type="scientific">Philodulcilactobacillus myokoensis</name>
    <dbReference type="NCBI Taxonomy" id="2929573"/>
    <lineage>
        <taxon>Bacteria</taxon>
        <taxon>Bacillati</taxon>
        <taxon>Bacillota</taxon>
        <taxon>Bacilli</taxon>
        <taxon>Lactobacillales</taxon>
        <taxon>Lactobacillaceae</taxon>
        <taxon>Philodulcilactobacillus</taxon>
    </lineage>
</organism>
<dbReference type="Proteomes" id="UP001144204">
    <property type="component" value="Unassembled WGS sequence"/>
</dbReference>
<reference evidence="1" key="2">
    <citation type="journal article" date="2023" name="PLoS ONE">
        <title>Philodulcilactobacillus myokoensis gen. nov., sp. nov., a fructophilic, acidophilic, and agar-phobic lactic acid bacterium isolated from fermented vegetable extracts.</title>
        <authorList>
            <person name="Kouya T."/>
            <person name="Ishiyama Y."/>
            <person name="Ohashi S."/>
            <person name="Kumakubo R."/>
            <person name="Yamazaki T."/>
            <person name="Otaki T."/>
        </authorList>
    </citation>
    <scope>NUCLEOTIDE SEQUENCE</scope>
    <source>
        <strain evidence="1">WR16-4</strain>
    </source>
</reference>
<proteinExistence type="predicted"/>
<accession>A0A9W6B289</accession>
<evidence type="ECO:0000313" key="1">
    <source>
        <dbReference type="EMBL" id="GLB47471.1"/>
    </source>
</evidence>
<dbReference type="EMBL" id="BRPL01000004">
    <property type="protein sequence ID" value="GLB47471.1"/>
    <property type="molecule type" value="Genomic_DNA"/>
</dbReference>
<sequence>MKSEKIGKWTFIFPNKCSCFNDKINHKMVILDNDRNVSLLIKIINSKLIILPNVEPDSIQNIKKDVYKITMSTEI</sequence>
<name>A0A9W6B289_9LACO</name>
<protein>
    <submittedName>
        <fullName evidence="1">Uncharacterized protein</fullName>
    </submittedName>
</protein>
<dbReference type="AlphaFoldDB" id="A0A9W6B289"/>
<gene>
    <name evidence="1" type="ORF">WR164_14500</name>
</gene>
<reference evidence="1" key="1">
    <citation type="submission" date="2022-07" db="EMBL/GenBank/DDBJ databases">
        <authorList>
            <person name="Kouya T."/>
            <person name="Ishiyama Y."/>
        </authorList>
    </citation>
    <scope>NUCLEOTIDE SEQUENCE</scope>
    <source>
        <strain evidence="1">WR16-4</strain>
    </source>
</reference>